<evidence type="ECO:0000256" key="1">
    <source>
        <dbReference type="SAM" id="Coils"/>
    </source>
</evidence>
<dbReference type="GeneID" id="110074596"/>
<feature type="compositionally biased region" description="Basic residues" evidence="2">
    <location>
        <begin position="95"/>
        <end position="104"/>
    </location>
</feature>
<dbReference type="Pfam" id="PF08227">
    <property type="entry name" value="DASH_Hsk3"/>
    <property type="match status" value="1"/>
</dbReference>
<proteinExistence type="predicted"/>
<feature type="coiled-coil region" evidence="1">
    <location>
        <begin position="227"/>
        <end position="261"/>
    </location>
</feature>
<evidence type="ECO:0000256" key="2">
    <source>
        <dbReference type="SAM" id="MobiDB-lite"/>
    </source>
</evidence>
<dbReference type="Proteomes" id="UP001652642">
    <property type="component" value="Chromosome 3"/>
</dbReference>
<sequence>MNLTQLREAVEDRRAWRALIHGVTKSRTQRNDKTTRHFFGVLYFFLAFGPINKMTTLQNGTSGEYATSRIRGPGDGMETEQPPKSVEVGHAATSHAHRSPHKKALPSLSPGVLQLGKVYGDKAVEIEAVRILVPKAAINHVVPTKNTKASKSAGHLKEALPLSDGISDPKKLLLELRSEVEKLRNSERRLLQDKEGLSNQLHVQTEVNRELKKLLVASVGDDLQYHFERMAREKNQLILENEALARNVSQLSEQLERMSIQCDVWRSKFLASRVMNDELTNSRAILQRQTRDAQSAIQDLLCERDQFRQEMIATQKLLEELLVSLQWGRQQTYYPSAQPHSTAELAAVNHKLARAVTSHLLGNAGNINSPKKNSSPTELCSTPAEKMAEMVLRVLDPGTCAEASPDLPFAEPSASSFLSPKKNIGRFHPYTRYENITFNCCSHCQGELIAL</sequence>
<gene>
    <name evidence="4" type="primary">BLZF1</name>
</gene>
<organism evidence="3 4">
    <name type="scientific">Pogona vitticeps</name>
    <name type="common">central bearded dragon</name>
    <dbReference type="NCBI Taxonomy" id="103695"/>
    <lineage>
        <taxon>Eukaryota</taxon>
        <taxon>Metazoa</taxon>
        <taxon>Chordata</taxon>
        <taxon>Craniata</taxon>
        <taxon>Vertebrata</taxon>
        <taxon>Euteleostomi</taxon>
        <taxon>Lepidosauria</taxon>
        <taxon>Squamata</taxon>
        <taxon>Bifurcata</taxon>
        <taxon>Unidentata</taxon>
        <taxon>Episquamata</taxon>
        <taxon>Toxicofera</taxon>
        <taxon>Iguania</taxon>
        <taxon>Acrodonta</taxon>
        <taxon>Agamidae</taxon>
        <taxon>Amphibolurinae</taxon>
        <taxon>Pogona</taxon>
    </lineage>
</organism>
<accession>A0ABM5FX21</accession>
<keyword evidence="3" id="KW-1185">Reference proteome</keyword>
<keyword evidence="1" id="KW-0175">Coiled coil</keyword>
<feature type="region of interest" description="Disordered" evidence="2">
    <location>
        <begin position="60"/>
        <end position="105"/>
    </location>
</feature>
<feature type="coiled-coil region" evidence="1">
    <location>
        <begin position="173"/>
        <end position="200"/>
    </location>
</feature>
<evidence type="ECO:0000313" key="4">
    <source>
        <dbReference type="RefSeq" id="XP_072849953.1"/>
    </source>
</evidence>
<dbReference type="PANTHER" id="PTHR13066">
    <property type="entry name" value="BASIC LEUCINE ZIPPER NUCLEAR FACTOR 1 BLZF1 PROTEIN"/>
    <property type="match status" value="1"/>
</dbReference>
<reference evidence="4" key="1">
    <citation type="submission" date="2025-08" db="UniProtKB">
        <authorList>
            <consortium name="RefSeq"/>
        </authorList>
    </citation>
    <scope>IDENTIFICATION</scope>
</reference>
<dbReference type="InterPro" id="IPR013183">
    <property type="entry name" value="Hsk3-like"/>
</dbReference>
<dbReference type="RefSeq" id="XP_072849953.1">
    <property type="nucleotide sequence ID" value="XM_072993852.1"/>
</dbReference>
<protein>
    <submittedName>
        <fullName evidence="4">Golgin-45 isoform X1</fullName>
    </submittedName>
</protein>
<name>A0ABM5FX21_9SAUR</name>
<evidence type="ECO:0000313" key="3">
    <source>
        <dbReference type="Proteomes" id="UP001652642"/>
    </source>
</evidence>
<dbReference type="PANTHER" id="PTHR13066:SF2">
    <property type="entry name" value="GOLGIN-45"/>
    <property type="match status" value="1"/>
</dbReference>
<dbReference type="InterPro" id="IPR027095">
    <property type="entry name" value="Golgin-45"/>
</dbReference>